<dbReference type="AlphaFoldDB" id="A0A9Q3HCH4"/>
<evidence type="ECO:0000313" key="2">
    <source>
        <dbReference type="EMBL" id="MBW0500318.1"/>
    </source>
</evidence>
<sequence>MLNARTRTQAQSLLAKLIHHTKNEEKEYITFVELVQQKEEAISKTEIINAVVLEDSTNEEKNPSTIAGAKKTHNWCKWKEAYFSELDFIAEQGVFDIYEKYDIPKGKTLINTQLVFTSKFDEKRDLKRYKSHCIARGFTQKEGIDYQETYSSDGRLSTLRYIICYSAQKGQKIRQADFVTAYFNSKLGEDRTVYTTLPEGFIEWVKEDKPKFYEDRRFKRVVKDPYKFVLKMNKSLYGLEEAAIIWYQTLSVWLTSIDFRISHAYPCLFIWKINIIFALVDEILVLGPDSDTIIDKLNRNFKIKALGLASHFLGIKAVQTREKSLQMKRTHYIEELVRKYNMEACKPTLTPMQNNLKLEFLSKAEIDEFKNLILDYR</sequence>
<proteinExistence type="predicted"/>
<dbReference type="EMBL" id="AVOT02015747">
    <property type="protein sequence ID" value="MBW0500318.1"/>
    <property type="molecule type" value="Genomic_DNA"/>
</dbReference>
<evidence type="ECO:0000313" key="3">
    <source>
        <dbReference type="Proteomes" id="UP000765509"/>
    </source>
</evidence>
<feature type="domain" description="Reverse transcriptase Ty1/copia-type" evidence="1">
    <location>
        <begin position="97"/>
        <end position="209"/>
    </location>
</feature>
<name>A0A9Q3HCH4_9BASI</name>
<dbReference type="Proteomes" id="UP000765509">
    <property type="component" value="Unassembled WGS sequence"/>
</dbReference>
<evidence type="ECO:0000259" key="1">
    <source>
        <dbReference type="Pfam" id="PF07727"/>
    </source>
</evidence>
<dbReference type="InterPro" id="IPR013103">
    <property type="entry name" value="RVT_2"/>
</dbReference>
<dbReference type="Pfam" id="PF07727">
    <property type="entry name" value="RVT_2"/>
    <property type="match status" value="2"/>
</dbReference>
<dbReference type="OrthoDB" id="3259620at2759"/>
<comment type="caution">
    <text evidence="2">The sequence shown here is derived from an EMBL/GenBank/DDBJ whole genome shotgun (WGS) entry which is preliminary data.</text>
</comment>
<reference evidence="2" key="1">
    <citation type="submission" date="2021-03" db="EMBL/GenBank/DDBJ databases">
        <title>Draft genome sequence of rust myrtle Austropuccinia psidii MF-1, a brazilian biotype.</title>
        <authorList>
            <person name="Quecine M.C."/>
            <person name="Pachon D.M.R."/>
            <person name="Bonatelli M.L."/>
            <person name="Correr F.H."/>
            <person name="Franceschini L.M."/>
            <person name="Leite T.F."/>
            <person name="Margarido G.R.A."/>
            <person name="Almeida C.A."/>
            <person name="Ferrarezi J.A."/>
            <person name="Labate C.A."/>
        </authorList>
    </citation>
    <scope>NUCLEOTIDE SEQUENCE</scope>
    <source>
        <strain evidence="2">MF-1</strain>
    </source>
</reference>
<protein>
    <recommendedName>
        <fullName evidence="1">Reverse transcriptase Ty1/copia-type domain-containing protein</fullName>
    </recommendedName>
</protein>
<keyword evidence="3" id="KW-1185">Reference proteome</keyword>
<accession>A0A9Q3HCH4</accession>
<feature type="domain" description="Reverse transcriptase Ty1/copia-type" evidence="1">
    <location>
        <begin position="229"/>
        <end position="353"/>
    </location>
</feature>
<gene>
    <name evidence="2" type="ORF">O181_040033</name>
</gene>
<organism evidence="2 3">
    <name type="scientific">Austropuccinia psidii MF-1</name>
    <dbReference type="NCBI Taxonomy" id="1389203"/>
    <lineage>
        <taxon>Eukaryota</taxon>
        <taxon>Fungi</taxon>
        <taxon>Dikarya</taxon>
        <taxon>Basidiomycota</taxon>
        <taxon>Pucciniomycotina</taxon>
        <taxon>Pucciniomycetes</taxon>
        <taxon>Pucciniales</taxon>
        <taxon>Sphaerophragmiaceae</taxon>
        <taxon>Austropuccinia</taxon>
    </lineage>
</organism>